<keyword evidence="7" id="KW-0482">Metalloprotease</keyword>
<dbReference type="GO" id="GO:0005829">
    <property type="term" value="C:cytosol"/>
    <property type="evidence" value="ECO:0007669"/>
    <property type="project" value="TreeGrafter"/>
</dbReference>
<dbReference type="Pfam" id="PF00675">
    <property type="entry name" value="Peptidase_M16"/>
    <property type="match status" value="1"/>
</dbReference>
<evidence type="ECO:0000256" key="6">
    <source>
        <dbReference type="ARBA" id="ARBA00022833"/>
    </source>
</evidence>
<dbReference type="GO" id="GO:0005739">
    <property type="term" value="C:mitochondrion"/>
    <property type="evidence" value="ECO:0007669"/>
    <property type="project" value="TreeGrafter"/>
</dbReference>
<organism evidence="18">
    <name type="scientific">Photinus pyralis</name>
    <name type="common">Common eastern firefly</name>
    <name type="synonym">Lampyris pyralis</name>
    <dbReference type="NCBI Taxonomy" id="7054"/>
    <lineage>
        <taxon>Eukaryota</taxon>
        <taxon>Metazoa</taxon>
        <taxon>Ecdysozoa</taxon>
        <taxon>Arthropoda</taxon>
        <taxon>Hexapoda</taxon>
        <taxon>Insecta</taxon>
        <taxon>Pterygota</taxon>
        <taxon>Neoptera</taxon>
        <taxon>Endopterygota</taxon>
        <taxon>Coleoptera</taxon>
        <taxon>Polyphaga</taxon>
        <taxon>Elateriformia</taxon>
        <taxon>Elateroidea</taxon>
        <taxon>Lampyridae</taxon>
        <taxon>Lampyrinae</taxon>
        <taxon>Photinus</taxon>
    </lineage>
</organism>
<name>A0A1Y1LI40_PHOPY</name>
<evidence type="ECO:0000256" key="2">
    <source>
        <dbReference type="ARBA" id="ARBA00007261"/>
    </source>
</evidence>
<dbReference type="FunFam" id="3.30.830.10:FF:000004">
    <property type="entry name" value="Putative insulin-degrading enzyme"/>
    <property type="match status" value="1"/>
</dbReference>
<comment type="catalytic activity">
    <reaction evidence="8">
        <text>Degradation of insulin, glucagon and other polypeptides. No action on proteins.</text>
        <dbReference type="EC" id="3.4.24.56"/>
    </reaction>
</comment>
<dbReference type="InterPro" id="IPR007863">
    <property type="entry name" value="Peptidase_M16_C"/>
</dbReference>
<protein>
    <recommendedName>
        <fullName evidence="10">Insulin-degrading enzyme</fullName>
        <ecNumber evidence="9">3.4.24.56</ecNumber>
    </recommendedName>
    <alternativeName>
        <fullName evidence="12">Insulin protease</fullName>
    </alternativeName>
    <alternativeName>
        <fullName evidence="11">Insulysin</fullName>
    </alternativeName>
</protein>
<dbReference type="GO" id="GO:0043171">
    <property type="term" value="P:peptide catabolic process"/>
    <property type="evidence" value="ECO:0007669"/>
    <property type="project" value="TreeGrafter"/>
</dbReference>
<keyword evidence="3" id="KW-0645">Protease</keyword>
<evidence type="ECO:0000256" key="7">
    <source>
        <dbReference type="ARBA" id="ARBA00023049"/>
    </source>
</evidence>
<dbReference type="FunFam" id="3.30.830.10:FF:000003">
    <property type="entry name" value="Insulin-degrading enzyme"/>
    <property type="match status" value="1"/>
</dbReference>
<dbReference type="GO" id="GO:0051603">
    <property type="term" value="P:proteolysis involved in protein catabolic process"/>
    <property type="evidence" value="ECO:0007669"/>
    <property type="project" value="TreeGrafter"/>
</dbReference>
<evidence type="ECO:0000259" key="16">
    <source>
        <dbReference type="Pfam" id="PF16187"/>
    </source>
</evidence>
<evidence type="ECO:0000256" key="8">
    <source>
        <dbReference type="ARBA" id="ARBA00052248"/>
    </source>
</evidence>
<comment type="similarity">
    <text evidence="2 13">Belongs to the peptidase M16 family.</text>
</comment>
<dbReference type="GO" id="GO:0004222">
    <property type="term" value="F:metalloendopeptidase activity"/>
    <property type="evidence" value="ECO:0007669"/>
    <property type="project" value="UniProtKB-EC"/>
</dbReference>
<dbReference type="InterPro" id="IPR001431">
    <property type="entry name" value="Pept_M16_Zn_BS"/>
</dbReference>
<dbReference type="Pfam" id="PF22456">
    <property type="entry name" value="PqqF-like_C_4"/>
    <property type="match status" value="1"/>
</dbReference>
<feature type="domain" description="Peptidase M16 C-terminal" evidence="15">
    <location>
        <begin position="239"/>
        <end position="417"/>
    </location>
</feature>
<keyword evidence="5" id="KW-0378">Hydrolase</keyword>
<dbReference type="PANTHER" id="PTHR43690">
    <property type="entry name" value="NARDILYSIN"/>
    <property type="match status" value="1"/>
</dbReference>
<dbReference type="EMBL" id="GEZM01054970">
    <property type="protein sequence ID" value="JAV73293.1"/>
    <property type="molecule type" value="Transcribed_RNA"/>
</dbReference>
<dbReference type="EC" id="3.4.24.56" evidence="9"/>
<dbReference type="AlphaFoldDB" id="A0A1Y1LI40"/>
<dbReference type="PROSITE" id="PS00143">
    <property type="entry name" value="INSULINASE"/>
    <property type="match status" value="1"/>
</dbReference>
<evidence type="ECO:0000256" key="4">
    <source>
        <dbReference type="ARBA" id="ARBA00022723"/>
    </source>
</evidence>
<dbReference type="InterPro" id="IPR011249">
    <property type="entry name" value="Metalloenz_LuxS/M16"/>
</dbReference>
<evidence type="ECO:0000256" key="5">
    <source>
        <dbReference type="ARBA" id="ARBA00022801"/>
    </source>
</evidence>
<evidence type="ECO:0000256" key="13">
    <source>
        <dbReference type="RuleBase" id="RU004447"/>
    </source>
</evidence>
<evidence type="ECO:0000256" key="1">
    <source>
        <dbReference type="ARBA" id="ARBA00001947"/>
    </source>
</evidence>
<dbReference type="EMBL" id="GEZM01054972">
    <property type="protein sequence ID" value="JAV73291.1"/>
    <property type="molecule type" value="Transcribed_RNA"/>
</dbReference>
<evidence type="ECO:0000256" key="3">
    <source>
        <dbReference type="ARBA" id="ARBA00022670"/>
    </source>
</evidence>
<evidence type="ECO:0000256" key="9">
    <source>
        <dbReference type="ARBA" id="ARBA00066874"/>
    </source>
</evidence>
<dbReference type="SUPFAM" id="SSF63411">
    <property type="entry name" value="LuxS/MPP-like metallohydrolase"/>
    <property type="match status" value="4"/>
</dbReference>
<dbReference type="FunFam" id="3.30.830.10:FF:000030">
    <property type="entry name" value="Insulin-degrading enzyme"/>
    <property type="match status" value="1"/>
</dbReference>
<reference evidence="18" key="1">
    <citation type="journal article" date="2016" name="Sci. Rep.">
        <title>Molecular characterization of firefly nuptial gifts: a multi-omics approach sheds light on postcopulatory sexual selection.</title>
        <authorList>
            <person name="Al-Wathiqui N."/>
            <person name="Fallon T.R."/>
            <person name="South A."/>
            <person name="Weng J.K."/>
            <person name="Lewis S.M."/>
        </authorList>
    </citation>
    <scope>NUCLEOTIDE SEQUENCE</scope>
</reference>
<dbReference type="GO" id="GO:0046872">
    <property type="term" value="F:metal ion binding"/>
    <property type="evidence" value="ECO:0007669"/>
    <property type="project" value="UniProtKB-KW"/>
</dbReference>
<proteinExistence type="inferred from homology"/>
<dbReference type="Pfam" id="PF05193">
    <property type="entry name" value="Peptidase_M16_C"/>
    <property type="match status" value="1"/>
</dbReference>
<evidence type="ECO:0000259" key="14">
    <source>
        <dbReference type="Pfam" id="PF00675"/>
    </source>
</evidence>
<keyword evidence="4" id="KW-0479">Metal-binding</keyword>
<keyword evidence="6" id="KW-0862">Zinc</keyword>
<dbReference type="InterPro" id="IPR054734">
    <property type="entry name" value="PqqF-like_C_4"/>
</dbReference>
<accession>A0A1Y1LI40</accession>
<dbReference type="Pfam" id="PF16187">
    <property type="entry name" value="Peptidase_M16_M"/>
    <property type="match status" value="1"/>
</dbReference>
<evidence type="ECO:0000256" key="12">
    <source>
        <dbReference type="ARBA" id="ARBA00080349"/>
    </source>
</evidence>
<sequence length="1014" mass="116742">MYFIRCRRLIFKLPLSTNQSLSQQGRDLVRSHYLARKDIKTMTTSASVLKRYDNITKSAEDKRLYRGLELSNRMKVLLVSDHTTDKSAAALDVNVGYLSDPDYLPGLAHFCEHMLFLGTEKYPNENDYSKFLSEHGGGSNAATYPDHTVYYFDIVPEHLKGALDRFSQFFIAPLFTETATERELNAVNSEHEKNIPSDLWRLDQLDKSTCNPNHPFHKFGTGNKDTLCHIPKEKGINVRTELLKFHELWYSSNIMALAILGKESLDELEEIVVGLFSPVKDKNAEAPKWPEHPFTPDQFRTCAYIVPIKDVRNLNIVFPSVDLHPYYKSAPGNYISHLVGHEGPGSLLSALKARGWSNSLVAGSRTAPRGIGFFGISVDLTEEGMFHINDIVKLVFQYLEMLKVNGPLQWIQEEQKRISSMIFRFKDKESPRSYIAGHVHYLHEYPLEEVLSSHYLLSEWNPDMVNKILSDFTPENVRVGVIAKQFANEVNLKEPWYGTEYKLQNIPTEVLEDWKNCGECPELRIPDKNDFVATNFDLYPFDKELNDHPVIIQDTALTRIWFKQDDKYLLPKANIMFDFVSPLAYLDPLNCNLTHMFVQLFRDALSEYVYAAELAGLKWELSNTKYGLILVLGGYNEKQHILLGKIIEKLTNFKVDPKRFEIFKENYIRTLKNFAAEQPYQHAVYYLTVLLTEHSWTKRELLAATEELTIEKLKEFIPQMLSKMHIECLVHGNANRKKALEMVNIVENRFAELINTTPLLPRQLLLNRELQLEDSCDYLYSVDNDIHKSSCVEVYYQCGLQNTESNILLELFGQIIQEPCFDVLRTKEQLGYIVFSGIRKANGVQGLRVIVQSDKHPSIVDGRIEEFLHGMLEHLQNMKNEEFMRHKDALAAHRLEKPKQLTAQTALYWSEITAQQYHFARAEVEVAYLRTVTKEDLINFYETLLKNGAQERKKLAVHVLSKAEGGAGTLKEIDVKEPTQTVIQDVTIFKSSHGMYPLVQPYINITRKGKKCKL</sequence>
<dbReference type="Gene3D" id="3.30.830.10">
    <property type="entry name" value="Metalloenzyme, LuxS/M16 peptidase-like"/>
    <property type="match status" value="4"/>
</dbReference>
<dbReference type="InterPro" id="IPR011765">
    <property type="entry name" value="Pept_M16_N"/>
</dbReference>
<feature type="domain" description="Peptidase M16 middle/third" evidence="16">
    <location>
        <begin position="423"/>
        <end position="704"/>
    </location>
</feature>
<evidence type="ECO:0000259" key="15">
    <source>
        <dbReference type="Pfam" id="PF05193"/>
    </source>
</evidence>
<dbReference type="PANTHER" id="PTHR43690:SF18">
    <property type="entry name" value="INSULIN-DEGRADING ENZYME-RELATED"/>
    <property type="match status" value="1"/>
</dbReference>
<evidence type="ECO:0000256" key="10">
    <source>
        <dbReference type="ARBA" id="ARBA00070422"/>
    </source>
</evidence>
<dbReference type="InterPro" id="IPR050626">
    <property type="entry name" value="Peptidase_M16"/>
</dbReference>
<comment type="cofactor">
    <cofactor evidence="1">
        <name>Zn(2+)</name>
        <dbReference type="ChEBI" id="CHEBI:29105"/>
    </cofactor>
</comment>
<dbReference type="InterPro" id="IPR032632">
    <property type="entry name" value="Peptidase_M16_M"/>
</dbReference>
<evidence type="ECO:0000256" key="11">
    <source>
        <dbReference type="ARBA" id="ARBA00074992"/>
    </source>
</evidence>
<feature type="domain" description="Peptidase M16 N-terminal" evidence="14">
    <location>
        <begin position="75"/>
        <end position="212"/>
    </location>
</feature>
<evidence type="ECO:0000259" key="17">
    <source>
        <dbReference type="Pfam" id="PF22456"/>
    </source>
</evidence>
<feature type="domain" description="Coenzyme PQQ synthesis protein F-like C-terminal lobe" evidence="17">
    <location>
        <begin position="811"/>
        <end position="909"/>
    </location>
</feature>
<evidence type="ECO:0000313" key="18">
    <source>
        <dbReference type="EMBL" id="JAV73293.1"/>
    </source>
</evidence>
<dbReference type="FunFam" id="3.30.830.10:FF:000005">
    <property type="entry name" value="nardilysin isoform X1"/>
    <property type="match status" value="1"/>
</dbReference>